<dbReference type="InterPro" id="IPR005828">
    <property type="entry name" value="MFS_sugar_transport-like"/>
</dbReference>
<dbReference type="PRINTS" id="PR00171">
    <property type="entry name" value="SUGRTRNSPORT"/>
</dbReference>
<evidence type="ECO:0000256" key="11">
    <source>
        <dbReference type="ARBA" id="ARBA00044668"/>
    </source>
</evidence>
<dbReference type="InterPro" id="IPR005829">
    <property type="entry name" value="Sugar_transporter_CS"/>
</dbReference>
<evidence type="ECO:0000256" key="1">
    <source>
        <dbReference type="ARBA" id="ARBA00004141"/>
    </source>
</evidence>
<dbReference type="EMBL" id="CDMZ01004944">
    <property type="protein sequence ID" value="CEM51421.1"/>
    <property type="molecule type" value="Genomic_DNA"/>
</dbReference>
<dbReference type="PROSITE" id="PS00217">
    <property type="entry name" value="SUGAR_TRANSPORT_2"/>
    <property type="match status" value="1"/>
</dbReference>
<dbReference type="GO" id="GO:0016020">
    <property type="term" value="C:membrane"/>
    <property type="evidence" value="ECO:0007669"/>
    <property type="project" value="UniProtKB-SubCell"/>
</dbReference>
<feature type="transmembrane region" description="Helical" evidence="15">
    <location>
        <begin position="554"/>
        <end position="573"/>
    </location>
</feature>
<dbReference type="InterPro" id="IPR045263">
    <property type="entry name" value="GLUT"/>
</dbReference>
<keyword evidence="3" id="KW-0813">Transport</keyword>
<feature type="transmembrane region" description="Helical" evidence="15">
    <location>
        <begin position="486"/>
        <end position="514"/>
    </location>
</feature>
<feature type="compositionally biased region" description="Low complexity" evidence="14">
    <location>
        <begin position="646"/>
        <end position="656"/>
    </location>
</feature>
<name>A0A0G4I3A6_9ALVE</name>
<dbReference type="PANTHER" id="PTHR23503:SF8">
    <property type="entry name" value="FACILITATED GLUCOSE TRANSPORTER PROTEIN 1"/>
    <property type="match status" value="1"/>
</dbReference>
<comment type="catalytic activity">
    <reaction evidence="11">
        <text>D-glucosamine(out) = D-glucosamine(in)</text>
        <dbReference type="Rhea" id="RHEA:78423"/>
        <dbReference type="ChEBI" id="CHEBI:58723"/>
    </reaction>
    <physiologicalReaction direction="left-to-right" evidence="11">
        <dbReference type="Rhea" id="RHEA:78424"/>
    </physiologicalReaction>
</comment>
<dbReference type="InterPro" id="IPR020846">
    <property type="entry name" value="MFS_dom"/>
</dbReference>
<dbReference type="SUPFAM" id="SSF103473">
    <property type="entry name" value="MFS general substrate transporter"/>
    <property type="match status" value="1"/>
</dbReference>
<evidence type="ECO:0000256" key="14">
    <source>
        <dbReference type="SAM" id="MobiDB-lite"/>
    </source>
</evidence>
<dbReference type="AlphaFoldDB" id="A0A0G4I3A6"/>
<keyword evidence="5 15" id="KW-1133">Transmembrane helix</keyword>
<evidence type="ECO:0000256" key="9">
    <source>
        <dbReference type="ARBA" id="ARBA00044656"/>
    </source>
</evidence>
<dbReference type="Gene3D" id="1.20.1250.20">
    <property type="entry name" value="MFS general substrate transporter like domains"/>
    <property type="match status" value="1"/>
</dbReference>
<evidence type="ECO:0000256" key="5">
    <source>
        <dbReference type="ARBA" id="ARBA00022989"/>
    </source>
</evidence>
<protein>
    <recommendedName>
        <fullName evidence="13">Hexose transporter 1</fullName>
    </recommendedName>
</protein>
<feature type="transmembrane region" description="Helical" evidence="15">
    <location>
        <begin position="452"/>
        <end position="474"/>
    </location>
</feature>
<dbReference type="PANTHER" id="PTHR23503">
    <property type="entry name" value="SOLUTE CARRIER FAMILY 2"/>
    <property type="match status" value="1"/>
</dbReference>
<dbReference type="InterPro" id="IPR003663">
    <property type="entry name" value="Sugar/inositol_transpt"/>
</dbReference>
<feature type="transmembrane region" description="Helical" evidence="15">
    <location>
        <begin position="167"/>
        <end position="186"/>
    </location>
</feature>
<comment type="catalytic activity">
    <reaction evidence="8">
        <text>D-glucose(out) = D-glucose(in)</text>
        <dbReference type="Rhea" id="RHEA:60376"/>
        <dbReference type="ChEBI" id="CHEBI:4167"/>
    </reaction>
    <physiologicalReaction direction="left-to-right" evidence="8">
        <dbReference type="Rhea" id="RHEA:60377"/>
    </physiologicalReaction>
</comment>
<evidence type="ECO:0000256" key="8">
    <source>
        <dbReference type="ARBA" id="ARBA00044648"/>
    </source>
</evidence>
<proteinExistence type="predicted"/>
<dbReference type="PROSITE" id="PS50850">
    <property type="entry name" value="MFS"/>
    <property type="match status" value="1"/>
</dbReference>
<feature type="transmembrane region" description="Helical" evidence="15">
    <location>
        <begin position="292"/>
        <end position="315"/>
    </location>
</feature>
<feature type="compositionally biased region" description="Polar residues" evidence="14">
    <location>
        <begin position="48"/>
        <end position="79"/>
    </location>
</feature>
<dbReference type="GO" id="GO:0015149">
    <property type="term" value="F:hexose transmembrane transporter activity"/>
    <property type="evidence" value="ECO:0007669"/>
    <property type="project" value="TreeGrafter"/>
</dbReference>
<evidence type="ECO:0000256" key="3">
    <source>
        <dbReference type="ARBA" id="ARBA00022448"/>
    </source>
</evidence>
<feature type="region of interest" description="Disordered" evidence="14">
    <location>
        <begin position="604"/>
        <end position="656"/>
    </location>
</feature>
<dbReference type="InterPro" id="IPR036259">
    <property type="entry name" value="MFS_trans_sf"/>
</dbReference>
<dbReference type="Pfam" id="PF00083">
    <property type="entry name" value="Sugar_tr"/>
    <property type="match status" value="1"/>
</dbReference>
<feature type="compositionally biased region" description="Basic and acidic residues" evidence="14">
    <location>
        <begin position="624"/>
        <end position="635"/>
    </location>
</feature>
<feature type="region of interest" description="Disordered" evidence="14">
    <location>
        <begin position="1"/>
        <end position="108"/>
    </location>
</feature>
<evidence type="ECO:0000256" key="13">
    <source>
        <dbReference type="ARBA" id="ARBA00044780"/>
    </source>
</evidence>
<feature type="transmembrane region" description="Helical" evidence="15">
    <location>
        <begin position="218"/>
        <end position="240"/>
    </location>
</feature>
<gene>
    <name evidence="17" type="ORF">Cvel_10606</name>
</gene>
<comment type="catalytic activity">
    <reaction evidence="12">
        <text>D-fructose(out) = D-fructose(in)</text>
        <dbReference type="Rhea" id="RHEA:60372"/>
        <dbReference type="ChEBI" id="CHEBI:37721"/>
    </reaction>
    <physiologicalReaction direction="left-to-right" evidence="12">
        <dbReference type="Rhea" id="RHEA:60373"/>
    </physiologicalReaction>
</comment>
<comment type="subcellular location">
    <subcellularLocation>
        <location evidence="1">Membrane</location>
        <topology evidence="1">Multi-pass membrane protein</topology>
    </subcellularLocation>
</comment>
<dbReference type="PhylomeDB" id="A0A0G4I3A6"/>
<evidence type="ECO:0000256" key="12">
    <source>
        <dbReference type="ARBA" id="ARBA00044710"/>
    </source>
</evidence>
<dbReference type="VEuPathDB" id="CryptoDB:Cvel_10606"/>
<feature type="transmembrane region" description="Helical" evidence="15">
    <location>
        <begin position="526"/>
        <end position="548"/>
    </location>
</feature>
<sequence length="656" mass="70012">MLKPEGGRKVAPGRGGKGRGDVGNQLTTSLLRGDGKGEGGDAYDVEQPRSSTGTGTREALQTQEGKQTEGSTGQATGQRQQKEGKGADEAMLPVSASASGPPFASRRRRSCCPFSSRVVTVAVMMSFEFGYNIAVMNVAAQPITLSFEWCGNAWNSQCHTASFRQSVINSIVFAGAVLGAFFAGPLMKRGRRFALQSACVCFIAGGAAAFLARNYWWLVISRTISGIGLGLVTVGTPVYISEMSADSDRGYYGTMHNTFIAVGILAAIAIGLPLTSNFDNDPHYVLDEFTAHWWRVMLGFIAVPATLGLICFTCICNSNTPHELVAASNVGDAAVIMGRIMQAESHLTKEVEDKVVEIMHATEESRDLHQVSLTSAIQDSFYRRALLIGYTLAALQQLSGINVITSTSNELFFNAGLSAARVTQVSTGMACANVLMSWGCSSLVGNLGRRPLLMYGLLIMALGAAPVGILRLLADNFHWSFLSKQVIGWVSVASSVIFVLSFAVSLGPVVWLYLSEIYPVEIRGKALGMCGVINWLSSFGIVFFAKFLNVTTSFNVFAGVCMVGFAFSWAYVIETKGTSIEDSPLTPRSGRSGSNLIRSISSSSLVDPTEIRSKVRQSSSSPDLKAKYKIKDMATPDRGGPPPLSGGPSSSGWGGK</sequence>
<organism evidence="17">
    <name type="scientific">Chromera velia CCMP2878</name>
    <dbReference type="NCBI Taxonomy" id="1169474"/>
    <lineage>
        <taxon>Eukaryota</taxon>
        <taxon>Sar</taxon>
        <taxon>Alveolata</taxon>
        <taxon>Colpodellida</taxon>
        <taxon>Chromeraceae</taxon>
        <taxon>Chromera</taxon>
    </lineage>
</organism>
<evidence type="ECO:0000256" key="6">
    <source>
        <dbReference type="ARBA" id="ARBA00023136"/>
    </source>
</evidence>
<evidence type="ECO:0000256" key="2">
    <source>
        <dbReference type="ARBA" id="ARBA00011738"/>
    </source>
</evidence>
<comment type="catalytic activity">
    <reaction evidence="10">
        <text>D-mannose(out) = D-mannose(in)</text>
        <dbReference type="Rhea" id="RHEA:78391"/>
        <dbReference type="ChEBI" id="CHEBI:4208"/>
    </reaction>
    <physiologicalReaction direction="left-to-right" evidence="10">
        <dbReference type="Rhea" id="RHEA:78392"/>
    </physiologicalReaction>
</comment>
<comment type="catalytic activity">
    <reaction evidence="7">
        <text>D-galactose(in) = D-galactose(out)</text>
        <dbReference type="Rhea" id="RHEA:34915"/>
        <dbReference type="ChEBI" id="CHEBI:4139"/>
    </reaction>
    <physiologicalReaction direction="right-to-left" evidence="7">
        <dbReference type="Rhea" id="RHEA:34917"/>
    </physiologicalReaction>
</comment>
<evidence type="ECO:0000256" key="10">
    <source>
        <dbReference type="ARBA" id="ARBA00044662"/>
    </source>
</evidence>
<accession>A0A0G4I3A6</accession>
<keyword evidence="4 15" id="KW-0812">Transmembrane</keyword>
<reference evidence="17" key="1">
    <citation type="submission" date="2014-11" db="EMBL/GenBank/DDBJ databases">
        <authorList>
            <person name="Otto D Thomas"/>
            <person name="Naeem Raeece"/>
        </authorList>
    </citation>
    <scope>NUCLEOTIDE SEQUENCE</scope>
</reference>
<evidence type="ECO:0000256" key="7">
    <source>
        <dbReference type="ARBA" id="ARBA00044637"/>
    </source>
</evidence>
<comment type="catalytic activity">
    <reaction evidence="9">
        <text>D-xylose(out) = D-xylose(in)</text>
        <dbReference type="Rhea" id="RHEA:78427"/>
        <dbReference type="ChEBI" id="CHEBI:53455"/>
    </reaction>
    <physiologicalReaction direction="left-to-right" evidence="9">
        <dbReference type="Rhea" id="RHEA:78428"/>
    </physiologicalReaction>
</comment>
<evidence type="ECO:0000259" key="16">
    <source>
        <dbReference type="PROSITE" id="PS50850"/>
    </source>
</evidence>
<comment type="subunit">
    <text evidence="2">Homodimer.</text>
</comment>
<feature type="transmembrane region" description="Helical" evidence="15">
    <location>
        <begin position="252"/>
        <end position="272"/>
    </location>
</feature>
<feature type="domain" description="Major facilitator superfamily (MFS) profile" evidence="16">
    <location>
        <begin position="118"/>
        <end position="576"/>
    </location>
</feature>
<evidence type="ECO:0000313" key="17">
    <source>
        <dbReference type="EMBL" id="CEM51421.1"/>
    </source>
</evidence>
<feature type="transmembrane region" description="Helical" evidence="15">
    <location>
        <begin position="193"/>
        <end position="212"/>
    </location>
</feature>
<evidence type="ECO:0000256" key="4">
    <source>
        <dbReference type="ARBA" id="ARBA00022692"/>
    </source>
</evidence>
<keyword evidence="6 15" id="KW-0472">Membrane</keyword>
<evidence type="ECO:0000256" key="15">
    <source>
        <dbReference type="SAM" id="Phobius"/>
    </source>
</evidence>